<dbReference type="InterPro" id="IPR050766">
    <property type="entry name" value="Bact_Lucif_Oxidored"/>
</dbReference>
<comment type="caution">
    <text evidence="2">The sequence shown here is derived from an EMBL/GenBank/DDBJ whole genome shotgun (WGS) entry which is preliminary data.</text>
</comment>
<dbReference type="SUPFAM" id="SSF51679">
    <property type="entry name" value="Bacterial luciferase-like"/>
    <property type="match status" value="1"/>
</dbReference>
<dbReference type="InterPro" id="IPR036661">
    <property type="entry name" value="Luciferase-like_sf"/>
</dbReference>
<proteinExistence type="predicted"/>
<accession>A0ABU0FI65</accession>
<dbReference type="RefSeq" id="WP_307431059.1">
    <property type="nucleotide sequence ID" value="NZ_JAUSVK010000001.1"/>
</dbReference>
<name>A0ABU0FI65_9HYPH</name>
<dbReference type="Gene3D" id="3.20.20.30">
    <property type="entry name" value="Luciferase-like domain"/>
    <property type="match status" value="1"/>
</dbReference>
<sequence length="340" mass="37281">MKKIGFLSFGHWTPSSQSETRTAADALLQSIDLAVAAEELGADGAYFRVHHFARQLASPFPLLAAAGAKTRRIEIGTAVIDMRYENPLYMAEDAGAADLIAGGRLQLGISRGSPEQVIDGWRHFGYRPAEGQSDADMGRHHAEVLLDMLRGQGFAQPNPRPMFPNPPGLLRLEPYSEGLRERIWWGAGSNATAAWAAKLGMNLQSSTLKDDETGEPFHVQQAAQIRIFRAGWKEAGHAREPRVSVSRSIFPLVDDRDRAYFGRGGEEADQVGFIDEKTRAIFGRGYAAEPARLVEQLRQDEAVAEADTLLLTIPNQLGVAYCAHVIEAILKQVAPALGWR</sequence>
<keyword evidence="3" id="KW-1185">Reference proteome</keyword>
<dbReference type="EMBL" id="JAUSVK010000001">
    <property type="protein sequence ID" value="MDQ0394301.1"/>
    <property type="molecule type" value="Genomic_DNA"/>
</dbReference>
<organism evidence="2 3">
    <name type="scientific">Labrys monachus</name>
    <dbReference type="NCBI Taxonomy" id="217067"/>
    <lineage>
        <taxon>Bacteria</taxon>
        <taxon>Pseudomonadati</taxon>
        <taxon>Pseudomonadota</taxon>
        <taxon>Alphaproteobacteria</taxon>
        <taxon>Hyphomicrobiales</taxon>
        <taxon>Xanthobacteraceae</taxon>
        <taxon>Labrys</taxon>
    </lineage>
</organism>
<evidence type="ECO:0000313" key="3">
    <source>
        <dbReference type="Proteomes" id="UP001237448"/>
    </source>
</evidence>
<evidence type="ECO:0000259" key="1">
    <source>
        <dbReference type="Pfam" id="PF00296"/>
    </source>
</evidence>
<dbReference type="Pfam" id="PF00296">
    <property type="entry name" value="Bac_luciferase"/>
    <property type="match status" value="1"/>
</dbReference>
<protein>
    <submittedName>
        <fullName evidence="2">Alkanesulfonate monooxygenase SsuD/methylene tetrahydromethanopterin reductase-like flavin-dependent oxidoreductase (Luciferase family)</fullName>
    </submittedName>
</protein>
<dbReference type="InterPro" id="IPR011251">
    <property type="entry name" value="Luciferase-like_dom"/>
</dbReference>
<evidence type="ECO:0000313" key="2">
    <source>
        <dbReference type="EMBL" id="MDQ0394301.1"/>
    </source>
</evidence>
<feature type="domain" description="Luciferase-like" evidence="1">
    <location>
        <begin position="9"/>
        <end position="258"/>
    </location>
</feature>
<gene>
    <name evidence="2" type="ORF">J3R73_004093</name>
</gene>
<dbReference type="PANTHER" id="PTHR30137:SF15">
    <property type="entry name" value="BLL6902 PROTEIN"/>
    <property type="match status" value="1"/>
</dbReference>
<dbReference type="Proteomes" id="UP001237448">
    <property type="component" value="Unassembled WGS sequence"/>
</dbReference>
<reference evidence="2 3" key="1">
    <citation type="submission" date="2023-07" db="EMBL/GenBank/DDBJ databases">
        <title>Genomic Encyclopedia of Type Strains, Phase IV (KMG-IV): sequencing the most valuable type-strain genomes for metagenomic binning, comparative biology and taxonomic classification.</title>
        <authorList>
            <person name="Goeker M."/>
        </authorList>
    </citation>
    <scope>NUCLEOTIDE SEQUENCE [LARGE SCALE GENOMIC DNA]</scope>
    <source>
        <strain evidence="2 3">DSM 5896</strain>
    </source>
</reference>
<dbReference type="PANTHER" id="PTHR30137">
    <property type="entry name" value="LUCIFERASE-LIKE MONOOXYGENASE"/>
    <property type="match status" value="1"/>
</dbReference>